<accession>A0A8T0EFB8</accession>
<dbReference type="Proteomes" id="UP000807504">
    <property type="component" value="Unassembled WGS sequence"/>
</dbReference>
<organism evidence="1 2">
    <name type="scientific">Argiope bruennichi</name>
    <name type="common">Wasp spider</name>
    <name type="synonym">Aranea bruennichi</name>
    <dbReference type="NCBI Taxonomy" id="94029"/>
    <lineage>
        <taxon>Eukaryota</taxon>
        <taxon>Metazoa</taxon>
        <taxon>Ecdysozoa</taxon>
        <taxon>Arthropoda</taxon>
        <taxon>Chelicerata</taxon>
        <taxon>Arachnida</taxon>
        <taxon>Araneae</taxon>
        <taxon>Araneomorphae</taxon>
        <taxon>Entelegynae</taxon>
        <taxon>Araneoidea</taxon>
        <taxon>Araneidae</taxon>
        <taxon>Argiope</taxon>
    </lineage>
</organism>
<dbReference type="EMBL" id="JABXBU010002228">
    <property type="protein sequence ID" value="KAF8771407.1"/>
    <property type="molecule type" value="Genomic_DNA"/>
</dbReference>
<proteinExistence type="predicted"/>
<reference evidence="1" key="2">
    <citation type="submission" date="2020-06" db="EMBL/GenBank/DDBJ databases">
        <authorList>
            <person name="Sheffer M."/>
        </authorList>
    </citation>
    <scope>NUCLEOTIDE SEQUENCE</scope>
</reference>
<evidence type="ECO:0008006" key="3">
    <source>
        <dbReference type="Google" id="ProtNLM"/>
    </source>
</evidence>
<keyword evidence="2" id="KW-1185">Reference proteome</keyword>
<sequence>MKERLNIKRLSPWTARYYQTAKAGPEWSGGGLVPSNMEKLMEEIVSVGGRERETAIYMKNVRQARNLGWKGFCSQAKNPYGKHYKAAFRNSVTPAQLILLKEKEATGGQLQIAAGILEEIFPHPVSTPNQATSVNYSPDDCPFSPQEVARTINGLPKGKAPGLDGIDNIVIQQINQKFPQLFTDFFNKCLTLKKFPDSLKIGNIILFP</sequence>
<evidence type="ECO:0000313" key="1">
    <source>
        <dbReference type="EMBL" id="KAF8771407.1"/>
    </source>
</evidence>
<dbReference type="PANTHER" id="PTHR19446">
    <property type="entry name" value="REVERSE TRANSCRIPTASES"/>
    <property type="match status" value="1"/>
</dbReference>
<reference evidence="1" key="1">
    <citation type="journal article" date="2020" name="bioRxiv">
        <title>Chromosome-level reference genome of the European wasp spider Argiope bruennichi: a resource for studies on range expansion and evolutionary adaptation.</title>
        <authorList>
            <person name="Sheffer M.M."/>
            <person name="Hoppe A."/>
            <person name="Krehenwinkel H."/>
            <person name="Uhl G."/>
            <person name="Kuss A.W."/>
            <person name="Jensen L."/>
            <person name="Jensen C."/>
            <person name="Gillespie R.G."/>
            <person name="Hoff K.J."/>
            <person name="Prost S."/>
        </authorList>
    </citation>
    <scope>NUCLEOTIDE SEQUENCE</scope>
</reference>
<name>A0A8T0EFB8_ARGBR</name>
<dbReference type="AlphaFoldDB" id="A0A8T0EFB8"/>
<evidence type="ECO:0000313" key="2">
    <source>
        <dbReference type="Proteomes" id="UP000807504"/>
    </source>
</evidence>
<comment type="caution">
    <text evidence="1">The sequence shown here is derived from an EMBL/GenBank/DDBJ whole genome shotgun (WGS) entry which is preliminary data.</text>
</comment>
<protein>
    <recommendedName>
        <fullName evidence="3">Reverse transcriptase</fullName>
    </recommendedName>
</protein>
<gene>
    <name evidence="1" type="ORF">HNY73_018832</name>
</gene>